<proteinExistence type="inferred from homology"/>
<accession>A0A1C6UKT3</accession>
<dbReference type="InterPro" id="IPR043144">
    <property type="entry name" value="Mal/L-sulf/L-lact_DH-like_ah"/>
</dbReference>
<dbReference type="EMBL" id="CP109071">
    <property type="protein sequence ID" value="WSA34325.1"/>
    <property type="molecule type" value="Genomic_DNA"/>
</dbReference>
<dbReference type="InterPro" id="IPR036111">
    <property type="entry name" value="Mal/L-sulfo/L-lacto_DH-like_sf"/>
</dbReference>
<dbReference type="PANTHER" id="PTHR11091:SF0">
    <property type="entry name" value="MALATE DEHYDROGENASE"/>
    <property type="match status" value="1"/>
</dbReference>
<dbReference type="Proteomes" id="UP001334804">
    <property type="component" value="Chromosome"/>
</dbReference>
<dbReference type="PANTHER" id="PTHR11091">
    <property type="entry name" value="OXIDOREDUCTASE-RELATED"/>
    <property type="match status" value="1"/>
</dbReference>
<dbReference type="AlphaFoldDB" id="A0A1C6UKT3"/>
<sequence length="325" mass="34866">MKVSVDDLIQTACRALEAAGCPPAAARITAEHYVDAERLGKQTHGLSKFCKELAQYRQRDGEPVVVRDTGACVLLDGQGELGPVGADLAVRLVIERARRHGIALVGLTNIQRYGMLDPWARRIAEADLVGIVTNSCEPAVAPFGGTQAVLGTNPLAAGFPTSTTPLVIDMATAKAPMSRLLLDDPLPEETFLNGAGDYTTTPAEVRAVDGFGEHRGFLVGLVLQLLTGSLLGTPMGSAIRSPADLGYFFVAVDPARFGSIEDFKRDNSRFLAELRHSRPKNPAVPVRLPGEESGARFAETARTGLVELGEDRYREFLRACRGDDV</sequence>
<dbReference type="EMBL" id="FMIC01000002">
    <property type="protein sequence ID" value="SCL54675.1"/>
    <property type="molecule type" value="Genomic_DNA"/>
</dbReference>
<dbReference type="Pfam" id="PF02615">
    <property type="entry name" value="Ldh_2"/>
    <property type="match status" value="1"/>
</dbReference>
<dbReference type="InterPro" id="IPR043143">
    <property type="entry name" value="Mal/L-sulf/L-lact_DH-like_NADP"/>
</dbReference>
<dbReference type="OrthoDB" id="924592at2"/>
<organism evidence="3 5">
    <name type="scientific">Micromonospora peucetia</name>
    <dbReference type="NCBI Taxonomy" id="47871"/>
    <lineage>
        <taxon>Bacteria</taxon>
        <taxon>Bacillati</taxon>
        <taxon>Actinomycetota</taxon>
        <taxon>Actinomycetes</taxon>
        <taxon>Micromonosporales</taxon>
        <taxon>Micromonosporaceae</taxon>
        <taxon>Micromonospora</taxon>
    </lineage>
</organism>
<keyword evidence="6" id="KW-1185">Reference proteome</keyword>
<name>A0A1C6UKT3_9ACTN</name>
<gene>
    <name evidence="3" type="ORF">GA0070608_1369</name>
    <name evidence="4" type="ORF">OIE14_09930</name>
</gene>
<evidence type="ECO:0000256" key="1">
    <source>
        <dbReference type="ARBA" id="ARBA00006056"/>
    </source>
</evidence>
<evidence type="ECO:0000313" key="4">
    <source>
        <dbReference type="EMBL" id="WSA34325.1"/>
    </source>
</evidence>
<dbReference type="GO" id="GO:0016491">
    <property type="term" value="F:oxidoreductase activity"/>
    <property type="evidence" value="ECO:0007669"/>
    <property type="project" value="UniProtKB-KW"/>
</dbReference>
<evidence type="ECO:0000313" key="5">
    <source>
        <dbReference type="Proteomes" id="UP000199343"/>
    </source>
</evidence>
<evidence type="ECO:0000256" key="2">
    <source>
        <dbReference type="ARBA" id="ARBA00023002"/>
    </source>
</evidence>
<evidence type="ECO:0000313" key="3">
    <source>
        <dbReference type="EMBL" id="SCL54675.1"/>
    </source>
</evidence>
<dbReference type="InterPro" id="IPR003767">
    <property type="entry name" value="Malate/L-lactate_DH-like"/>
</dbReference>
<reference evidence="3 5" key="1">
    <citation type="submission" date="2016-06" db="EMBL/GenBank/DDBJ databases">
        <authorList>
            <person name="Kjaerup R.B."/>
            <person name="Dalgaard T.S."/>
            <person name="Juul-Madsen H.R."/>
        </authorList>
    </citation>
    <scope>NUCLEOTIDE SEQUENCE [LARGE SCALE GENOMIC DNA]</scope>
    <source>
        <strain evidence="3 5">DSM 43363</strain>
    </source>
</reference>
<keyword evidence="2" id="KW-0560">Oxidoreductase</keyword>
<protein>
    <submittedName>
        <fullName evidence="3">L-2-hydroxycarboxylate dehydrogenase (NAD+)</fullName>
    </submittedName>
    <submittedName>
        <fullName evidence="4">Ldh family oxidoreductase</fullName>
    </submittedName>
</protein>
<reference evidence="4 6" key="2">
    <citation type="submission" date="2022-10" db="EMBL/GenBank/DDBJ databases">
        <title>The complete genomes of actinobacterial strains from the NBC collection.</title>
        <authorList>
            <person name="Joergensen T.S."/>
            <person name="Alvarez Arevalo M."/>
            <person name="Sterndorff E.B."/>
            <person name="Faurdal D."/>
            <person name="Vuksanovic O."/>
            <person name="Mourched A.-S."/>
            <person name="Charusanti P."/>
            <person name="Shaw S."/>
            <person name="Blin K."/>
            <person name="Weber T."/>
        </authorList>
    </citation>
    <scope>NUCLEOTIDE SEQUENCE [LARGE SCALE GENOMIC DNA]</scope>
    <source>
        <strain evidence="4 6">NBC 01809</strain>
    </source>
</reference>
<dbReference type="RefSeq" id="WP_091623521.1">
    <property type="nucleotide sequence ID" value="NZ_CP109071.1"/>
</dbReference>
<comment type="similarity">
    <text evidence="1">Belongs to the LDH2/MDH2 oxidoreductase family.</text>
</comment>
<dbReference type="STRING" id="47871.GA0070608_1369"/>
<dbReference type="Gene3D" id="3.30.1370.60">
    <property type="entry name" value="Hypothetical oxidoreductase yiak, domain 2"/>
    <property type="match status" value="1"/>
</dbReference>
<dbReference type="SUPFAM" id="SSF89733">
    <property type="entry name" value="L-sulfolactate dehydrogenase-like"/>
    <property type="match status" value="1"/>
</dbReference>
<evidence type="ECO:0000313" key="6">
    <source>
        <dbReference type="Proteomes" id="UP001334804"/>
    </source>
</evidence>
<dbReference type="Proteomes" id="UP000199343">
    <property type="component" value="Unassembled WGS sequence"/>
</dbReference>
<dbReference type="Gene3D" id="1.10.1530.10">
    <property type="match status" value="1"/>
</dbReference>